<evidence type="ECO:0000313" key="6">
    <source>
        <dbReference type="Proteomes" id="UP001352263"/>
    </source>
</evidence>
<dbReference type="NCBIfam" id="NF033788">
    <property type="entry name" value="HTH_metalloreg"/>
    <property type="match status" value="1"/>
</dbReference>
<name>A0ABU6J1Z3_9BURK</name>
<dbReference type="InterPro" id="IPR036388">
    <property type="entry name" value="WH-like_DNA-bd_sf"/>
</dbReference>
<dbReference type="InterPro" id="IPR011991">
    <property type="entry name" value="ArsR-like_HTH"/>
</dbReference>
<protein>
    <submittedName>
        <fullName evidence="5">Metalloregulator ArsR/SmtB family transcription factor</fullName>
    </submittedName>
</protein>
<dbReference type="InterPro" id="IPR036390">
    <property type="entry name" value="WH_DNA-bd_sf"/>
</dbReference>
<dbReference type="Proteomes" id="UP001352263">
    <property type="component" value="Unassembled WGS sequence"/>
</dbReference>
<gene>
    <name evidence="5" type="ORF">RY831_00240</name>
</gene>
<keyword evidence="6" id="KW-1185">Reference proteome</keyword>
<keyword evidence="2" id="KW-0238">DNA-binding</keyword>
<dbReference type="InterPro" id="IPR051011">
    <property type="entry name" value="Metal_resp_trans_reg"/>
</dbReference>
<dbReference type="SMART" id="SM00418">
    <property type="entry name" value="HTH_ARSR"/>
    <property type="match status" value="1"/>
</dbReference>
<dbReference type="PROSITE" id="PS50987">
    <property type="entry name" value="HTH_ARSR_2"/>
    <property type="match status" value="1"/>
</dbReference>
<organism evidence="5 6">
    <name type="scientific">Noviherbaspirillum album</name>
    <dbReference type="NCBI Taxonomy" id="3080276"/>
    <lineage>
        <taxon>Bacteria</taxon>
        <taxon>Pseudomonadati</taxon>
        <taxon>Pseudomonadota</taxon>
        <taxon>Betaproteobacteria</taxon>
        <taxon>Burkholderiales</taxon>
        <taxon>Oxalobacteraceae</taxon>
        <taxon>Noviherbaspirillum</taxon>
    </lineage>
</organism>
<feature type="domain" description="HTH arsR-type" evidence="4">
    <location>
        <begin position="1"/>
        <end position="95"/>
    </location>
</feature>
<dbReference type="InterPro" id="IPR001845">
    <property type="entry name" value="HTH_ArsR_DNA-bd_dom"/>
</dbReference>
<dbReference type="PANTHER" id="PTHR43132:SF2">
    <property type="entry name" value="ARSENICAL RESISTANCE OPERON REPRESSOR ARSR-RELATED"/>
    <property type="match status" value="1"/>
</dbReference>
<comment type="caution">
    <text evidence="5">The sequence shown here is derived from an EMBL/GenBank/DDBJ whole genome shotgun (WGS) entry which is preliminary data.</text>
</comment>
<accession>A0ABU6J1Z3</accession>
<dbReference type="CDD" id="cd00090">
    <property type="entry name" value="HTH_ARSR"/>
    <property type="match status" value="1"/>
</dbReference>
<dbReference type="PANTHER" id="PTHR43132">
    <property type="entry name" value="ARSENICAL RESISTANCE OPERON REPRESSOR ARSR-RELATED"/>
    <property type="match status" value="1"/>
</dbReference>
<keyword evidence="3" id="KW-0804">Transcription</keyword>
<evidence type="ECO:0000259" key="4">
    <source>
        <dbReference type="PROSITE" id="PS50987"/>
    </source>
</evidence>
<reference evidence="5 6" key="1">
    <citation type="submission" date="2023-10" db="EMBL/GenBank/DDBJ databases">
        <title>Noviherbaspirillum sp. CPCC 100848 genome assembly.</title>
        <authorList>
            <person name="Li X.Y."/>
            <person name="Fang X.M."/>
        </authorList>
    </citation>
    <scope>NUCLEOTIDE SEQUENCE [LARGE SCALE GENOMIC DNA]</scope>
    <source>
        <strain evidence="5 6">CPCC 100848</strain>
    </source>
</reference>
<sequence>MDVKNVVVALAALAQETRLAVFRLLVQSGPSGVAATQIAEGVGIAPSLLSFHLKELLHAGLISQTREGRSLIYAANFDAMNGVVGYLTENCCGGNVCSPVRVSNCSDEGACS</sequence>
<dbReference type="PRINTS" id="PR00778">
    <property type="entry name" value="HTHARSR"/>
</dbReference>
<dbReference type="Gene3D" id="1.10.10.10">
    <property type="entry name" value="Winged helix-like DNA-binding domain superfamily/Winged helix DNA-binding domain"/>
    <property type="match status" value="1"/>
</dbReference>
<keyword evidence="1" id="KW-0805">Transcription regulation</keyword>
<dbReference type="SUPFAM" id="SSF46785">
    <property type="entry name" value="Winged helix' DNA-binding domain"/>
    <property type="match status" value="1"/>
</dbReference>
<evidence type="ECO:0000256" key="3">
    <source>
        <dbReference type="ARBA" id="ARBA00023163"/>
    </source>
</evidence>
<evidence type="ECO:0000313" key="5">
    <source>
        <dbReference type="EMBL" id="MEC4717570.1"/>
    </source>
</evidence>
<dbReference type="RefSeq" id="WP_326504327.1">
    <property type="nucleotide sequence ID" value="NZ_JAWIIV010000001.1"/>
</dbReference>
<evidence type="ECO:0000256" key="2">
    <source>
        <dbReference type="ARBA" id="ARBA00023125"/>
    </source>
</evidence>
<evidence type="ECO:0000256" key="1">
    <source>
        <dbReference type="ARBA" id="ARBA00023015"/>
    </source>
</evidence>
<proteinExistence type="predicted"/>
<dbReference type="EMBL" id="JAWIIV010000001">
    <property type="protein sequence ID" value="MEC4717570.1"/>
    <property type="molecule type" value="Genomic_DNA"/>
</dbReference>
<dbReference type="Pfam" id="PF12840">
    <property type="entry name" value="HTH_20"/>
    <property type="match status" value="1"/>
</dbReference>